<feature type="domain" description="tRNA-guanine(15) transglycosylase-like" evidence="2">
    <location>
        <begin position="202"/>
        <end position="275"/>
    </location>
</feature>
<dbReference type="Gene3D" id="3.20.20.105">
    <property type="entry name" value="Queuine tRNA-ribosyltransferase-like"/>
    <property type="match status" value="2"/>
</dbReference>
<dbReference type="GO" id="GO:0002099">
    <property type="term" value="P:tRNA wobble guanine modification"/>
    <property type="evidence" value="ECO:0007669"/>
    <property type="project" value="TreeGrafter"/>
</dbReference>
<evidence type="ECO:0000313" key="3">
    <source>
        <dbReference type="EMBL" id="KGP63374.1"/>
    </source>
</evidence>
<dbReference type="AlphaFoldDB" id="A0A0A2SVE5"/>
<accession>A0A0A2SVE5</accession>
<dbReference type="STRING" id="1498499.EP47_02160"/>
<protein>
    <submittedName>
        <fullName evidence="3">Queuine tRNA-ribosyltransferase</fullName>
    </submittedName>
</protein>
<sequence>MVNATQNFIPVLSSEAGLCLTAANWQEVNIKIVSYYLDLLLLKPGYPFLNEITDLGKYLGWPGNFVINASRLIANKEGVVTVISPYDGSRLKLTNVEIVDLILHLKPNAVLLPKTIINNCSEIWDRWDEAILPFLPEEHVMQKEVPGRYGIYFTLNDIKNDQNLSDRWNKWVNIPLYVSGEIDIDLIRFLSKEEGILVESDEPAKNAMHGIVYSKEGRINLTDEKFALNFKLIDEDCACPTCSSQFTRAYLHHLLANTPLLCQRFLIQHNTYYVQQ</sequence>
<dbReference type="Proteomes" id="UP000054422">
    <property type="component" value="Unassembled WGS sequence"/>
</dbReference>
<name>A0A0A2SVE5_9GAMM</name>
<proteinExistence type="predicted"/>
<organism evidence="3 4">
    <name type="scientific">Legionella norrlandica</name>
    <dbReference type="NCBI Taxonomy" id="1498499"/>
    <lineage>
        <taxon>Bacteria</taxon>
        <taxon>Pseudomonadati</taxon>
        <taxon>Pseudomonadota</taxon>
        <taxon>Gammaproteobacteria</taxon>
        <taxon>Legionellales</taxon>
        <taxon>Legionellaceae</taxon>
        <taxon>Legionella</taxon>
    </lineage>
</organism>
<reference evidence="3 4" key="1">
    <citation type="submission" date="2014-05" db="EMBL/GenBank/DDBJ databases">
        <authorList>
            <person name="Rizzardi K."/>
            <person name="Winiecka-Krusnell J."/>
            <person name="Ramliden M."/>
            <person name="Alm E."/>
            <person name="Andersson S."/>
            <person name="Byfors S."/>
        </authorList>
    </citation>
    <scope>NUCLEOTIDE SEQUENCE [LARGE SCALE GENOMIC DNA]</scope>
    <source>
        <strain evidence="3 4">LEGN</strain>
    </source>
</reference>
<comment type="caution">
    <text evidence="3">The sequence shown here is derived from an EMBL/GenBank/DDBJ whole genome shotgun (WGS) entry which is preliminary data.</text>
</comment>
<dbReference type="InterPro" id="IPR002616">
    <property type="entry name" value="tRNA_ribo_trans-like"/>
</dbReference>
<dbReference type="SUPFAM" id="SSF51713">
    <property type="entry name" value="tRNA-guanine transglycosylase"/>
    <property type="match status" value="1"/>
</dbReference>
<dbReference type="RefSeq" id="WP_035888936.1">
    <property type="nucleotide sequence ID" value="NZ_JNCF01000018.1"/>
</dbReference>
<keyword evidence="1" id="KW-0819">tRNA processing</keyword>
<dbReference type="GO" id="GO:0005737">
    <property type="term" value="C:cytoplasm"/>
    <property type="evidence" value="ECO:0007669"/>
    <property type="project" value="TreeGrafter"/>
</dbReference>
<evidence type="ECO:0000313" key="4">
    <source>
        <dbReference type="Proteomes" id="UP000054422"/>
    </source>
</evidence>
<dbReference type="EMBL" id="JNCF01000018">
    <property type="protein sequence ID" value="KGP63374.1"/>
    <property type="molecule type" value="Genomic_DNA"/>
</dbReference>
<dbReference type="PANTHER" id="PTHR46499:SF1">
    <property type="entry name" value="QUEUINE TRNA-RIBOSYLTRANSFERASE"/>
    <property type="match status" value="1"/>
</dbReference>
<dbReference type="GO" id="GO:0016740">
    <property type="term" value="F:transferase activity"/>
    <property type="evidence" value="ECO:0007669"/>
    <property type="project" value="UniProtKB-KW"/>
</dbReference>
<gene>
    <name evidence="3" type="ORF">EP47_02160</name>
</gene>
<keyword evidence="4" id="KW-1185">Reference proteome</keyword>
<dbReference type="PANTHER" id="PTHR46499">
    <property type="entry name" value="QUEUINE TRNA-RIBOSYLTRANSFERASE"/>
    <property type="match status" value="1"/>
</dbReference>
<dbReference type="InterPro" id="IPR036511">
    <property type="entry name" value="TGT-like_sf"/>
</dbReference>
<dbReference type="Pfam" id="PF01702">
    <property type="entry name" value="TGT"/>
    <property type="match status" value="1"/>
</dbReference>
<dbReference type="OrthoDB" id="5647128at2"/>
<evidence type="ECO:0000259" key="2">
    <source>
        <dbReference type="Pfam" id="PF01702"/>
    </source>
</evidence>
<evidence type="ECO:0000256" key="1">
    <source>
        <dbReference type="ARBA" id="ARBA00022694"/>
    </source>
</evidence>
<keyword evidence="3" id="KW-0808">Transferase</keyword>
<dbReference type="InterPro" id="IPR050076">
    <property type="entry name" value="ArchSynthase1/Queuine_TRR"/>
</dbReference>